<feature type="transmembrane region" description="Helical" evidence="7">
    <location>
        <begin position="120"/>
        <end position="140"/>
    </location>
</feature>
<keyword evidence="6 7" id="KW-0472">Membrane</keyword>
<organism evidence="9 10">
    <name type="scientific">Natronospirillum operosum</name>
    <dbReference type="NCBI Taxonomy" id="2759953"/>
    <lineage>
        <taxon>Bacteria</taxon>
        <taxon>Pseudomonadati</taxon>
        <taxon>Pseudomonadota</taxon>
        <taxon>Gammaproteobacteria</taxon>
        <taxon>Oceanospirillales</taxon>
        <taxon>Natronospirillaceae</taxon>
        <taxon>Natronospirillum</taxon>
    </lineage>
</organism>
<accession>A0A4Z0WGH7</accession>
<evidence type="ECO:0000256" key="1">
    <source>
        <dbReference type="ARBA" id="ARBA00004127"/>
    </source>
</evidence>
<evidence type="ECO:0000256" key="4">
    <source>
        <dbReference type="ARBA" id="ARBA00023002"/>
    </source>
</evidence>
<keyword evidence="10" id="KW-1185">Reference proteome</keyword>
<name>A0A4Z0WGH7_9GAMM</name>
<dbReference type="GO" id="GO:0012505">
    <property type="term" value="C:endomembrane system"/>
    <property type="evidence" value="ECO:0007669"/>
    <property type="project" value="UniProtKB-SubCell"/>
</dbReference>
<dbReference type="GO" id="GO:0016020">
    <property type="term" value="C:membrane"/>
    <property type="evidence" value="ECO:0007669"/>
    <property type="project" value="GOC"/>
</dbReference>
<evidence type="ECO:0000256" key="6">
    <source>
        <dbReference type="ARBA" id="ARBA00023136"/>
    </source>
</evidence>
<feature type="domain" description="Fatty acid hydroxylase" evidence="8">
    <location>
        <begin position="128"/>
        <end position="261"/>
    </location>
</feature>
<dbReference type="Proteomes" id="UP000297475">
    <property type="component" value="Unassembled WGS sequence"/>
</dbReference>
<gene>
    <name evidence="9" type="ORF">E4656_06780</name>
</gene>
<keyword evidence="5" id="KW-0443">Lipid metabolism</keyword>
<feature type="transmembrane region" description="Helical" evidence="7">
    <location>
        <begin position="43"/>
        <end position="62"/>
    </location>
</feature>
<evidence type="ECO:0000313" key="9">
    <source>
        <dbReference type="EMBL" id="TGG93888.1"/>
    </source>
</evidence>
<dbReference type="GO" id="GO:0050479">
    <property type="term" value="F:glyceryl-ether monooxygenase activity"/>
    <property type="evidence" value="ECO:0007669"/>
    <property type="project" value="TreeGrafter"/>
</dbReference>
<sequence>MKLDTLALPGRLFLERFLLPFLVMASMGAFLLARDIGADLDLVVMAATVAALLVAMAAERLIPFRRDWNRSHQDGKTDLTSAAVLVAAVEPMLKYLAPVAAVALYALLDGSGVYHDLLGQLPFAVQLIAVTLLIELGRYWSHRLHHRIPQLWWLHAMHHSSERLYAFNNLRFHPLNHALNFIMGSFPLLLIGAPPEILLGYLALTQPVVMLQHANVASRHGLLNYLFSTNELHRWHHSSKASEANCNYGTALIIWDQVFGTFRYRADGNMPEAVGLFSGSRQHYPAQASYLTQLKSMLSPRCCAA</sequence>
<evidence type="ECO:0000256" key="3">
    <source>
        <dbReference type="ARBA" id="ARBA00022989"/>
    </source>
</evidence>
<comment type="caution">
    <text evidence="9">The sequence shown here is derived from an EMBL/GenBank/DDBJ whole genome shotgun (WGS) entry which is preliminary data.</text>
</comment>
<evidence type="ECO:0000256" key="2">
    <source>
        <dbReference type="ARBA" id="ARBA00022692"/>
    </source>
</evidence>
<evidence type="ECO:0000259" key="8">
    <source>
        <dbReference type="Pfam" id="PF04116"/>
    </source>
</evidence>
<dbReference type="InterPro" id="IPR006694">
    <property type="entry name" value="Fatty_acid_hydroxylase"/>
</dbReference>
<keyword evidence="3 7" id="KW-1133">Transmembrane helix</keyword>
<evidence type="ECO:0000313" key="10">
    <source>
        <dbReference type="Proteomes" id="UP000297475"/>
    </source>
</evidence>
<dbReference type="EMBL" id="SRMF01000002">
    <property type="protein sequence ID" value="TGG93888.1"/>
    <property type="molecule type" value="Genomic_DNA"/>
</dbReference>
<proteinExistence type="predicted"/>
<dbReference type="PANTHER" id="PTHR21624">
    <property type="entry name" value="STEROL DESATURASE-RELATED PROTEIN"/>
    <property type="match status" value="1"/>
</dbReference>
<dbReference type="PANTHER" id="PTHR21624:SF1">
    <property type="entry name" value="ALKYLGLYCEROL MONOOXYGENASE"/>
    <property type="match status" value="1"/>
</dbReference>
<dbReference type="AlphaFoldDB" id="A0A4Z0WGH7"/>
<dbReference type="GO" id="GO:0008610">
    <property type="term" value="P:lipid biosynthetic process"/>
    <property type="evidence" value="ECO:0007669"/>
    <property type="project" value="InterPro"/>
</dbReference>
<dbReference type="InterPro" id="IPR051689">
    <property type="entry name" value="Sterol_desaturase/TMEM195"/>
</dbReference>
<dbReference type="GO" id="GO:0005506">
    <property type="term" value="F:iron ion binding"/>
    <property type="evidence" value="ECO:0007669"/>
    <property type="project" value="InterPro"/>
</dbReference>
<dbReference type="Pfam" id="PF04116">
    <property type="entry name" value="FA_hydroxylase"/>
    <property type="match status" value="1"/>
</dbReference>
<keyword evidence="2 7" id="KW-0812">Transmembrane</keyword>
<evidence type="ECO:0000256" key="7">
    <source>
        <dbReference type="SAM" id="Phobius"/>
    </source>
</evidence>
<reference evidence="9 10" key="1">
    <citation type="submission" date="2019-04" db="EMBL/GenBank/DDBJ databases">
        <title>Natronospirillum operosus gen. nov., sp. nov., a haloalkaliphilic satellite isolated from decaying biomass of laboratory culture of cyanobacterium Geitlerinema sp. and proposal of Natronospirillaceae fam. nov. and Saccharospirillaceae fam. nov.</title>
        <authorList>
            <person name="Kevbrin V."/>
            <person name="Boltyanskaya Y."/>
            <person name="Koziaeva V."/>
            <person name="Grouzdev D.S."/>
            <person name="Park M."/>
            <person name="Cho J."/>
        </authorList>
    </citation>
    <scope>NUCLEOTIDE SEQUENCE [LARGE SCALE GENOMIC DNA]</scope>
    <source>
        <strain evidence="9 10">G-116</strain>
    </source>
</reference>
<dbReference type="RefSeq" id="WP_135482422.1">
    <property type="nucleotide sequence ID" value="NZ_SRMF01000002.1"/>
</dbReference>
<keyword evidence="4" id="KW-0560">Oxidoreductase</keyword>
<feature type="transmembrane region" description="Helical" evidence="7">
    <location>
        <begin position="12"/>
        <end position="31"/>
    </location>
</feature>
<feature type="transmembrane region" description="Helical" evidence="7">
    <location>
        <begin position="83"/>
        <end position="108"/>
    </location>
</feature>
<comment type="subcellular location">
    <subcellularLocation>
        <location evidence="1">Endomembrane system</location>
        <topology evidence="1">Multi-pass membrane protein</topology>
    </subcellularLocation>
</comment>
<dbReference type="OrthoDB" id="9770329at2"/>
<protein>
    <submittedName>
        <fullName evidence="9">Sterol desaturase family protein</fullName>
    </submittedName>
</protein>
<evidence type="ECO:0000256" key="5">
    <source>
        <dbReference type="ARBA" id="ARBA00023098"/>
    </source>
</evidence>
<dbReference type="GO" id="GO:0006643">
    <property type="term" value="P:membrane lipid metabolic process"/>
    <property type="evidence" value="ECO:0007669"/>
    <property type="project" value="TreeGrafter"/>
</dbReference>